<sequence length="225" mass="25347">MSAPRTTRVLVLSVIAISSIVYLSTYSPAFATTSSQIGNQTITGNDLKNNPMVAKILSEIEYSKKQVAELQKNQKDQEENQKLIAQQRLIAKQLEEQAYQILQTQTSQNSSDNAYGRFLDSIPANDTKQVFHDEFAFTKQRVDAGHVAMQKVLANGGTWEEAMQEFSKHAAIRYVEMVSVNQALNDKYIHHQYNTTSTPIPFDQYGKVPDGYIKTPEIVSSHERT</sequence>
<proteinExistence type="predicted"/>
<accession>A0A128A3Z8</accession>
<keyword evidence="3" id="KW-1185">Reference proteome</keyword>
<dbReference type="EMBL" id="LN890280">
    <property type="protein sequence ID" value="CUR52071.1"/>
    <property type="molecule type" value="Genomic_DNA"/>
</dbReference>
<gene>
    <name evidence="2" type="ORF">NDEV_1306</name>
</gene>
<dbReference type="KEGG" id="ndv:NDEV_1306"/>
<dbReference type="AlphaFoldDB" id="A0A128A3Z8"/>
<evidence type="ECO:0000256" key="1">
    <source>
        <dbReference type="SAM" id="Coils"/>
    </source>
</evidence>
<reference evidence="3" key="1">
    <citation type="submission" date="2015-10" db="EMBL/GenBank/DDBJ databases">
        <authorList>
            <person name="Lehtovirta-Morley L.E."/>
            <person name="Vieille C."/>
        </authorList>
    </citation>
    <scope>NUCLEOTIDE SEQUENCE [LARGE SCALE GENOMIC DNA]</scope>
</reference>
<organism evidence="2 3">
    <name type="scientific">Nitrosotalea devaniterrae</name>
    <dbReference type="NCBI Taxonomy" id="1078905"/>
    <lineage>
        <taxon>Archaea</taxon>
        <taxon>Nitrososphaerota</taxon>
        <taxon>Nitrososphaeria</taxon>
        <taxon>Nitrosotaleales</taxon>
        <taxon>Nitrosotaleaceae</taxon>
        <taxon>Nitrosotalea</taxon>
    </lineage>
</organism>
<dbReference type="Proteomes" id="UP000196239">
    <property type="component" value="Chromosome 1"/>
</dbReference>
<evidence type="ECO:0000313" key="3">
    <source>
        <dbReference type="Proteomes" id="UP000196239"/>
    </source>
</evidence>
<feature type="coiled-coil region" evidence="1">
    <location>
        <begin position="53"/>
        <end position="88"/>
    </location>
</feature>
<protein>
    <submittedName>
        <fullName evidence="2">Uncharacterized protein</fullName>
    </submittedName>
</protein>
<keyword evidence="1" id="KW-0175">Coiled coil</keyword>
<evidence type="ECO:0000313" key="2">
    <source>
        <dbReference type="EMBL" id="CUR52071.1"/>
    </source>
</evidence>
<name>A0A128A3Z8_9ARCH</name>